<dbReference type="InterPro" id="IPR029033">
    <property type="entry name" value="His_PPase_superfam"/>
</dbReference>
<feature type="region of interest" description="Disordered" evidence="1">
    <location>
        <begin position="1"/>
        <end position="70"/>
    </location>
</feature>
<gene>
    <name evidence="2" type="ORF">DIU77_002520</name>
</gene>
<feature type="compositionally biased region" description="Low complexity" evidence="1">
    <location>
        <begin position="92"/>
        <end position="109"/>
    </location>
</feature>
<feature type="compositionally biased region" description="Low complexity" evidence="1">
    <location>
        <begin position="15"/>
        <end position="24"/>
    </location>
</feature>
<dbReference type="SUPFAM" id="SSF53254">
    <property type="entry name" value="Phosphoglycerate mutase-like"/>
    <property type="match status" value="1"/>
</dbReference>
<dbReference type="EMBL" id="QGUI02000015">
    <property type="protein sequence ID" value="MFO7191102.1"/>
    <property type="molecule type" value="Genomic_DNA"/>
</dbReference>
<feature type="compositionally biased region" description="Low complexity" evidence="1">
    <location>
        <begin position="118"/>
        <end position="130"/>
    </location>
</feature>
<name>A0ABD6FDJ0_9PSEU</name>
<feature type="region of interest" description="Disordered" evidence="1">
    <location>
        <begin position="83"/>
        <end position="179"/>
    </location>
</feature>
<feature type="compositionally biased region" description="Basic and acidic residues" evidence="1">
    <location>
        <begin position="25"/>
        <end position="36"/>
    </location>
</feature>
<organism evidence="2 3">
    <name type="scientific">Thermocrispum agreste</name>
    <dbReference type="NCBI Taxonomy" id="37925"/>
    <lineage>
        <taxon>Bacteria</taxon>
        <taxon>Bacillati</taxon>
        <taxon>Actinomycetota</taxon>
        <taxon>Actinomycetes</taxon>
        <taxon>Pseudonocardiales</taxon>
        <taxon>Pseudonocardiaceae</taxon>
        <taxon>Thermocrispum</taxon>
    </lineage>
</organism>
<accession>A0ABD6FDJ0</accession>
<dbReference type="Proteomes" id="UP000249324">
    <property type="component" value="Unassembled WGS sequence"/>
</dbReference>
<dbReference type="AlphaFoldDB" id="A0ABD6FDJ0"/>
<comment type="caution">
    <text evidence="2">The sequence shown here is derived from an EMBL/GenBank/DDBJ whole genome shotgun (WGS) entry which is preliminary data.</text>
</comment>
<evidence type="ECO:0000313" key="2">
    <source>
        <dbReference type="EMBL" id="MFO7191102.1"/>
    </source>
</evidence>
<protein>
    <submittedName>
        <fullName evidence="2">Histidine phosphatase family protein</fullName>
    </submittedName>
</protein>
<dbReference type="InterPro" id="IPR013078">
    <property type="entry name" value="His_Pase_superF_clade-1"/>
</dbReference>
<evidence type="ECO:0000313" key="3">
    <source>
        <dbReference type="Proteomes" id="UP000249324"/>
    </source>
</evidence>
<reference evidence="2 3" key="1">
    <citation type="journal article" date="2021" name="BMC Genomics">
        <title>Genome-resolved metagenome and metatranscriptome analyses of thermophilic composting reveal key bacterial players and their metabolic interactions.</title>
        <authorList>
            <person name="Braga L.P.P."/>
            <person name="Pereira R.V."/>
            <person name="Martins L.F."/>
            <person name="Moura L.M.S."/>
            <person name="Sanchez F.B."/>
            <person name="Patane J.S.L."/>
            <person name="da Silva A.M."/>
            <person name="Setubal J.C."/>
        </authorList>
    </citation>
    <scope>NUCLEOTIDE SEQUENCE [LARGE SCALE GENOMIC DNA]</scope>
    <source>
        <strain evidence="2">ZC4RG45</strain>
    </source>
</reference>
<evidence type="ECO:0000256" key="1">
    <source>
        <dbReference type="SAM" id="MobiDB-lite"/>
    </source>
</evidence>
<feature type="compositionally biased region" description="Basic residues" evidence="1">
    <location>
        <begin position="168"/>
        <end position="179"/>
    </location>
</feature>
<dbReference type="Pfam" id="PF00300">
    <property type="entry name" value="His_Phos_1"/>
    <property type="match status" value="1"/>
</dbReference>
<sequence length="179" mass="18859">MRQSGHGLPVRGRVRAAGEAAARAGTDHDPAGDGLHRGPATPRAAPRRGGRRVPPATVEQHPGLLETDFGQWEGLTFAEAAARERTKLNHESPGQQGAAARASSEGQAATDAIAIRNPLAGRGAPGRGLLVGQPPQHGAAPARRLLDGRPRRPQTGRRAWFAGPQKRVVGRTRPPLRGR</sequence>
<proteinExistence type="predicted"/>